<accession>A0ABX8RPS5</accession>
<keyword evidence="2" id="KW-0732">Signal</keyword>
<feature type="signal peptide" evidence="2">
    <location>
        <begin position="1"/>
        <end position="17"/>
    </location>
</feature>
<organism evidence="3 4">
    <name type="scientific">Nocardia iowensis</name>
    <dbReference type="NCBI Taxonomy" id="204891"/>
    <lineage>
        <taxon>Bacteria</taxon>
        <taxon>Bacillati</taxon>
        <taxon>Actinomycetota</taxon>
        <taxon>Actinomycetes</taxon>
        <taxon>Mycobacteriales</taxon>
        <taxon>Nocardiaceae</taxon>
        <taxon>Nocardia</taxon>
    </lineage>
</organism>
<name>A0ABX8RPS5_NOCIO</name>
<evidence type="ECO:0000313" key="4">
    <source>
        <dbReference type="Proteomes" id="UP000694257"/>
    </source>
</evidence>
<proteinExistence type="predicted"/>
<feature type="region of interest" description="Disordered" evidence="1">
    <location>
        <begin position="15"/>
        <end position="40"/>
    </location>
</feature>
<evidence type="ECO:0000313" key="3">
    <source>
        <dbReference type="EMBL" id="QXN90290.1"/>
    </source>
</evidence>
<reference evidence="3 4" key="1">
    <citation type="submission" date="2021-07" db="EMBL/GenBank/DDBJ databases">
        <title>Whole Genome Sequence of Nocardia Iowensis.</title>
        <authorList>
            <person name="Lamm A."/>
            <person name="Collins-Fairclough A.M."/>
            <person name="Bunk B."/>
            <person name="Sproer C."/>
        </authorList>
    </citation>
    <scope>NUCLEOTIDE SEQUENCE [LARGE SCALE GENOMIC DNA]</scope>
    <source>
        <strain evidence="3 4">NRRL 5646</strain>
    </source>
</reference>
<protein>
    <submittedName>
        <fullName evidence="3">Uncharacterized protein</fullName>
    </submittedName>
</protein>
<evidence type="ECO:0000256" key="1">
    <source>
        <dbReference type="SAM" id="MobiDB-lite"/>
    </source>
</evidence>
<dbReference type="Proteomes" id="UP000694257">
    <property type="component" value="Chromosome"/>
</dbReference>
<keyword evidence="4" id="KW-1185">Reference proteome</keyword>
<dbReference type="RefSeq" id="WP_218471162.1">
    <property type="nucleotide sequence ID" value="NZ_BAABJN010000006.1"/>
</dbReference>
<gene>
    <name evidence="3" type="ORF">KV110_33505</name>
</gene>
<feature type="chain" id="PRO_5045777257" evidence="2">
    <location>
        <begin position="18"/>
        <end position="203"/>
    </location>
</feature>
<dbReference type="EMBL" id="CP078145">
    <property type="protein sequence ID" value="QXN90290.1"/>
    <property type="molecule type" value="Genomic_DNA"/>
</dbReference>
<evidence type="ECO:0000256" key="2">
    <source>
        <dbReference type="SAM" id="SignalP"/>
    </source>
</evidence>
<sequence>MVNIGAALTLLAGIAHAEPPGPPENQDKAAAQTDAAAEDDQFNEDFETWKKIADTFCKTDGSTPVDPRDTEAARKQFSDKGIIEWYDKWFDLSPLNFSTNPRKAEMEVIFDPTKGFAPLALETYADKLRTVRYHYCENADFRREWNTGIKQLKEWYATGFKPDMLDEGTVSEEKIKELYKKKMDGMQELLRKEQQRQGVKPTV</sequence>